<dbReference type="STRING" id="1182542.W9Y7E2"/>
<dbReference type="OrthoDB" id="298012at2759"/>
<proteinExistence type="predicted"/>
<gene>
    <name evidence="4" type="ORF">A1O3_09485</name>
</gene>
<feature type="domain" description="D-isomer specific 2-hydroxyacid dehydrogenase NAD-binding" evidence="3">
    <location>
        <begin position="129"/>
        <end position="198"/>
    </location>
</feature>
<evidence type="ECO:0000313" key="5">
    <source>
        <dbReference type="Proteomes" id="UP000019478"/>
    </source>
</evidence>
<dbReference type="HOGENOM" id="CLU_019796_1_0_1"/>
<protein>
    <recommendedName>
        <fullName evidence="3">D-isomer specific 2-hydroxyacid dehydrogenase NAD-binding domain-containing protein</fullName>
    </recommendedName>
</protein>
<dbReference type="SUPFAM" id="SSF51735">
    <property type="entry name" value="NAD(P)-binding Rossmann-fold domains"/>
    <property type="match status" value="1"/>
</dbReference>
<dbReference type="Gene3D" id="3.40.50.720">
    <property type="entry name" value="NAD(P)-binding Rossmann-like Domain"/>
    <property type="match status" value="2"/>
</dbReference>
<accession>W9Y7E2</accession>
<dbReference type="InterPro" id="IPR029752">
    <property type="entry name" value="D-isomer_DH_CS1"/>
</dbReference>
<dbReference type="PANTHER" id="PTHR43333:SF1">
    <property type="entry name" value="D-ISOMER SPECIFIC 2-HYDROXYACID DEHYDROGENASE NAD-BINDING DOMAIN-CONTAINING PROTEIN"/>
    <property type="match status" value="1"/>
</dbReference>
<keyword evidence="1" id="KW-0560">Oxidoreductase</keyword>
<keyword evidence="2" id="KW-0520">NAD</keyword>
<dbReference type="GO" id="GO:0016491">
    <property type="term" value="F:oxidoreductase activity"/>
    <property type="evidence" value="ECO:0007669"/>
    <property type="project" value="UniProtKB-KW"/>
</dbReference>
<dbReference type="InterPro" id="IPR006140">
    <property type="entry name" value="D-isomer_DH_NAD-bd"/>
</dbReference>
<organism evidence="4 5">
    <name type="scientific">Capronia epimyces CBS 606.96</name>
    <dbReference type="NCBI Taxonomy" id="1182542"/>
    <lineage>
        <taxon>Eukaryota</taxon>
        <taxon>Fungi</taxon>
        <taxon>Dikarya</taxon>
        <taxon>Ascomycota</taxon>
        <taxon>Pezizomycotina</taxon>
        <taxon>Eurotiomycetes</taxon>
        <taxon>Chaetothyriomycetidae</taxon>
        <taxon>Chaetothyriales</taxon>
        <taxon>Herpotrichiellaceae</taxon>
        <taxon>Capronia</taxon>
    </lineage>
</organism>
<dbReference type="CDD" id="cd12163">
    <property type="entry name" value="2-Hacid_dh_5"/>
    <property type="match status" value="1"/>
</dbReference>
<evidence type="ECO:0000313" key="4">
    <source>
        <dbReference type="EMBL" id="EXJ78324.1"/>
    </source>
</evidence>
<evidence type="ECO:0000256" key="2">
    <source>
        <dbReference type="ARBA" id="ARBA00023027"/>
    </source>
</evidence>
<comment type="caution">
    <text evidence="4">The sequence shown here is derived from an EMBL/GenBank/DDBJ whole genome shotgun (WGS) entry which is preliminary data.</text>
</comment>
<evidence type="ECO:0000256" key="1">
    <source>
        <dbReference type="ARBA" id="ARBA00023002"/>
    </source>
</evidence>
<name>W9Y7E2_9EURO</name>
<dbReference type="EMBL" id="AMGY01000009">
    <property type="protein sequence ID" value="EXJ78324.1"/>
    <property type="molecule type" value="Genomic_DNA"/>
</dbReference>
<dbReference type="GO" id="GO:0051287">
    <property type="term" value="F:NAD binding"/>
    <property type="evidence" value="ECO:0007669"/>
    <property type="project" value="InterPro"/>
</dbReference>
<evidence type="ECO:0000259" key="3">
    <source>
        <dbReference type="Pfam" id="PF02826"/>
    </source>
</evidence>
<dbReference type="RefSeq" id="XP_007737769.1">
    <property type="nucleotide sequence ID" value="XM_007739579.1"/>
</dbReference>
<dbReference type="Pfam" id="PF02826">
    <property type="entry name" value="2-Hacid_dh_C"/>
    <property type="match status" value="2"/>
</dbReference>
<reference evidence="4 5" key="1">
    <citation type="submission" date="2013-03" db="EMBL/GenBank/DDBJ databases">
        <title>The Genome Sequence of Capronia epimyces CBS 606.96.</title>
        <authorList>
            <consortium name="The Broad Institute Genomics Platform"/>
            <person name="Cuomo C."/>
            <person name="de Hoog S."/>
            <person name="Gorbushina A."/>
            <person name="Walker B."/>
            <person name="Young S.K."/>
            <person name="Zeng Q."/>
            <person name="Gargeya S."/>
            <person name="Fitzgerald M."/>
            <person name="Haas B."/>
            <person name="Abouelleil A."/>
            <person name="Allen A.W."/>
            <person name="Alvarado L."/>
            <person name="Arachchi H.M."/>
            <person name="Berlin A.M."/>
            <person name="Chapman S.B."/>
            <person name="Gainer-Dewar J."/>
            <person name="Goldberg J."/>
            <person name="Griggs A."/>
            <person name="Gujja S."/>
            <person name="Hansen M."/>
            <person name="Howarth C."/>
            <person name="Imamovic A."/>
            <person name="Ireland A."/>
            <person name="Larimer J."/>
            <person name="McCowan C."/>
            <person name="Murphy C."/>
            <person name="Pearson M."/>
            <person name="Poon T.W."/>
            <person name="Priest M."/>
            <person name="Roberts A."/>
            <person name="Saif S."/>
            <person name="Shea T."/>
            <person name="Sisk P."/>
            <person name="Sykes S."/>
            <person name="Wortman J."/>
            <person name="Nusbaum C."/>
            <person name="Birren B."/>
        </authorList>
    </citation>
    <scope>NUCLEOTIDE SEQUENCE [LARGE SCALE GENOMIC DNA]</scope>
    <source>
        <strain evidence="4 5">CBS 606.96</strain>
    </source>
</reference>
<sequence length="365" mass="40306">MATTQAAHENGLSQDTVLIMMPIDPMQEVIDRLQNKFPGVKIRWQNTKSPTGVMRSEDMAPELFDGVTIVCAYLVPPASLLPKVRFVQLTSSGADQCIEHPLYKQAHIPFCTANGAHPPQIAEWVIGSWLSHQHQFDKYRAYMTDGYWEPAYQVRVQDSSGLRMGILGYGAIGRQCANLARALGMDVVAFTMRERPTPESRKDDSYCEPGTGDPDGLIPSRWFHGTTKSALNEFLAQGLDILVISLPMTAATRNLIAKEQFDILAERKTFISNVGRGGHVNTGDLIAALEQGLIRGAAVDVTDPEPLPPSHPLWKAPNLLITPHVSWVSSNYSRRLLDILEHNLTALSGVPGTSFVNLVNKELHY</sequence>
<keyword evidence="5" id="KW-1185">Reference proteome</keyword>
<dbReference type="PROSITE" id="PS00065">
    <property type="entry name" value="D_2_HYDROXYACID_DH_1"/>
    <property type="match status" value="1"/>
</dbReference>
<dbReference type="PANTHER" id="PTHR43333">
    <property type="entry name" value="2-HACID_DH_C DOMAIN-CONTAINING PROTEIN"/>
    <property type="match status" value="1"/>
</dbReference>
<dbReference type="eggNOG" id="KOG0069">
    <property type="taxonomic scope" value="Eukaryota"/>
</dbReference>
<dbReference type="AlphaFoldDB" id="W9Y7E2"/>
<dbReference type="InterPro" id="IPR036291">
    <property type="entry name" value="NAD(P)-bd_dom_sf"/>
</dbReference>
<dbReference type="GeneID" id="19173569"/>
<feature type="domain" description="D-isomer specific 2-hydroxyacid dehydrogenase NAD-binding" evidence="3">
    <location>
        <begin position="225"/>
        <end position="326"/>
    </location>
</feature>
<dbReference type="Proteomes" id="UP000019478">
    <property type="component" value="Unassembled WGS sequence"/>
</dbReference>